<accession>A0AA91IRM9</accession>
<dbReference type="SUPFAM" id="SSF51306">
    <property type="entry name" value="LexA/Signal peptidase"/>
    <property type="match status" value="1"/>
</dbReference>
<gene>
    <name evidence="5" type="ORF">M993_00480</name>
</gene>
<dbReference type="InterPro" id="IPR015927">
    <property type="entry name" value="Peptidase_S24_S26A/B/C"/>
</dbReference>
<evidence type="ECO:0000256" key="1">
    <source>
        <dbReference type="ARBA" id="ARBA00023015"/>
    </source>
</evidence>
<dbReference type="InterPro" id="IPR036286">
    <property type="entry name" value="LexA/Signal_pep-like_sf"/>
</dbReference>
<evidence type="ECO:0000313" key="5">
    <source>
        <dbReference type="EMBL" id="OAT60761.1"/>
    </source>
</evidence>
<dbReference type="Gene3D" id="2.10.109.10">
    <property type="entry name" value="Umud Fragment, subunit A"/>
    <property type="match status" value="1"/>
</dbReference>
<dbReference type="Pfam" id="PF00717">
    <property type="entry name" value="Peptidase_S24"/>
    <property type="match status" value="1"/>
</dbReference>
<evidence type="ECO:0000259" key="4">
    <source>
        <dbReference type="PROSITE" id="PS50943"/>
    </source>
</evidence>
<proteinExistence type="predicted"/>
<dbReference type="EMBL" id="LXEX01000010">
    <property type="protein sequence ID" value="OAT60761.1"/>
    <property type="molecule type" value="Genomic_DNA"/>
</dbReference>
<keyword evidence="6" id="KW-1185">Reference proteome</keyword>
<comment type="caution">
    <text evidence="5">The sequence shown here is derived from an EMBL/GenBank/DDBJ whole genome shotgun (WGS) entry which is preliminary data.</text>
</comment>
<name>A0AA91IRM9_9GAMM</name>
<dbReference type="PANTHER" id="PTHR40661">
    <property type="match status" value="1"/>
</dbReference>
<dbReference type="InterPro" id="IPR001387">
    <property type="entry name" value="Cro/C1-type_HTH"/>
</dbReference>
<evidence type="ECO:0000313" key="6">
    <source>
        <dbReference type="Proteomes" id="UP000078431"/>
    </source>
</evidence>
<dbReference type="PANTHER" id="PTHR40661:SF2">
    <property type="entry name" value="HTH-TYPE TRANSCRIPTIONAL REGULATOR PRTR"/>
    <property type="match status" value="1"/>
</dbReference>
<protein>
    <submittedName>
        <fullName evidence="5">Transcriptional regulator</fullName>
    </submittedName>
</protein>
<keyword evidence="1" id="KW-0805">Transcription regulation</keyword>
<dbReference type="AlphaFoldDB" id="A0AA91IRM9"/>
<evidence type="ECO:0000256" key="3">
    <source>
        <dbReference type="ARBA" id="ARBA00023163"/>
    </source>
</evidence>
<dbReference type="RefSeq" id="WP_061553685.1">
    <property type="nucleotide sequence ID" value="NZ_LXEX01000010.1"/>
</dbReference>
<organism evidence="5 6">
    <name type="scientific">Obesumbacterium proteus ATCC 12841</name>
    <dbReference type="NCBI Taxonomy" id="1354268"/>
    <lineage>
        <taxon>Bacteria</taxon>
        <taxon>Pseudomonadati</taxon>
        <taxon>Pseudomonadota</taxon>
        <taxon>Gammaproteobacteria</taxon>
        <taxon>Enterobacterales</taxon>
        <taxon>Hafniaceae</taxon>
        <taxon>Obesumbacterium</taxon>
    </lineage>
</organism>
<dbReference type="PROSITE" id="PS50943">
    <property type="entry name" value="HTH_CROC1"/>
    <property type="match status" value="1"/>
</dbReference>
<keyword evidence="3" id="KW-0804">Transcription</keyword>
<dbReference type="CDD" id="cd00093">
    <property type="entry name" value="HTH_XRE"/>
    <property type="match status" value="1"/>
</dbReference>
<dbReference type="InterPro" id="IPR010982">
    <property type="entry name" value="Lambda_DNA-bd_dom_sf"/>
</dbReference>
<evidence type="ECO:0000256" key="2">
    <source>
        <dbReference type="ARBA" id="ARBA00023125"/>
    </source>
</evidence>
<keyword evidence="2" id="KW-0238">DNA-binding</keyword>
<dbReference type="Gene3D" id="1.10.260.40">
    <property type="entry name" value="lambda repressor-like DNA-binding domains"/>
    <property type="match status" value="1"/>
</dbReference>
<sequence>MVKKDDVKEAFSRRLDAACLDAGVAGRGLPGRIKAALKKQGIEISEPAIWKWRNGAAIPDSTNILALSRWLNVRAEWLEYGVEPMSQDAAIAQKEPDMPPQNQWSGVDVWDSDTPLGDDEVEIPYFKSIELAAGHGCVNNEDHNGFKLRFSKATLRRAGADPACTIAFPVHGHSMEPVIPEGTTVTVDLANKRIIDGAIYAIDHGDLLRVKQLFRLPNKKLSIRSYNKIDFPDEEADQDSVEIIGRVIHYSVMLV</sequence>
<dbReference type="InterPro" id="IPR039418">
    <property type="entry name" value="LexA-like"/>
</dbReference>
<feature type="domain" description="HTH cro/C1-type" evidence="4">
    <location>
        <begin position="42"/>
        <end position="78"/>
    </location>
</feature>
<dbReference type="CDD" id="cd06529">
    <property type="entry name" value="S24_LexA-like"/>
    <property type="match status" value="1"/>
</dbReference>
<reference evidence="5 6" key="1">
    <citation type="submission" date="2016-04" db="EMBL/GenBank/DDBJ databases">
        <title>ATOL: Assembling a taxonomically balanced genome-scale reconstruction of the evolutionary history of the Enterobacteriaceae.</title>
        <authorList>
            <person name="Plunkett G.III."/>
            <person name="Neeno-Eckwall E.C."/>
            <person name="Glasner J.D."/>
            <person name="Perna N.T."/>
        </authorList>
    </citation>
    <scope>NUCLEOTIDE SEQUENCE [LARGE SCALE GENOMIC DNA]</scope>
    <source>
        <strain evidence="5 6">ATCC 12841</strain>
    </source>
</reference>
<dbReference type="GO" id="GO:0003677">
    <property type="term" value="F:DNA binding"/>
    <property type="evidence" value="ECO:0007669"/>
    <property type="project" value="UniProtKB-KW"/>
</dbReference>
<dbReference type="Proteomes" id="UP000078431">
    <property type="component" value="Unassembled WGS sequence"/>
</dbReference>